<evidence type="ECO:0000313" key="1">
    <source>
        <dbReference type="EMBL" id="CAK9160460.1"/>
    </source>
</evidence>
<dbReference type="AlphaFoldDB" id="A0ABC8STT1"/>
<name>A0ABC8STT1_9AQUA</name>
<organism evidence="1 2">
    <name type="scientific">Ilex paraguariensis</name>
    <name type="common">yerba mate</name>
    <dbReference type="NCBI Taxonomy" id="185542"/>
    <lineage>
        <taxon>Eukaryota</taxon>
        <taxon>Viridiplantae</taxon>
        <taxon>Streptophyta</taxon>
        <taxon>Embryophyta</taxon>
        <taxon>Tracheophyta</taxon>
        <taxon>Spermatophyta</taxon>
        <taxon>Magnoliopsida</taxon>
        <taxon>eudicotyledons</taxon>
        <taxon>Gunneridae</taxon>
        <taxon>Pentapetalae</taxon>
        <taxon>asterids</taxon>
        <taxon>campanulids</taxon>
        <taxon>Aquifoliales</taxon>
        <taxon>Aquifoliaceae</taxon>
        <taxon>Ilex</taxon>
    </lineage>
</organism>
<comment type="caution">
    <text evidence="1">The sequence shown here is derived from an EMBL/GenBank/DDBJ whole genome shotgun (WGS) entry which is preliminary data.</text>
</comment>
<sequence length="83" mass="10022">MELDLNTYPRNDQLYLPSKLDYEALLPPVISRAYMDYASEKLVLTYFLRRCKTSWQLLVGGDAYRWYLNTEYENLTGWWRMQA</sequence>
<dbReference type="Proteomes" id="UP001642360">
    <property type="component" value="Unassembled WGS sequence"/>
</dbReference>
<evidence type="ECO:0000313" key="2">
    <source>
        <dbReference type="Proteomes" id="UP001642360"/>
    </source>
</evidence>
<reference evidence="1 2" key="1">
    <citation type="submission" date="2024-02" db="EMBL/GenBank/DDBJ databases">
        <authorList>
            <person name="Vignale AGUSTIN F."/>
            <person name="Sosa J E."/>
            <person name="Modenutti C."/>
        </authorList>
    </citation>
    <scope>NUCLEOTIDE SEQUENCE [LARGE SCALE GENOMIC DNA]</scope>
</reference>
<protein>
    <submittedName>
        <fullName evidence="1">Uncharacterized protein</fullName>
    </submittedName>
</protein>
<gene>
    <name evidence="1" type="ORF">ILEXP_LOCUS29225</name>
</gene>
<dbReference type="EMBL" id="CAUOFW020003525">
    <property type="protein sequence ID" value="CAK9160460.1"/>
    <property type="molecule type" value="Genomic_DNA"/>
</dbReference>
<keyword evidence="2" id="KW-1185">Reference proteome</keyword>
<accession>A0ABC8STT1</accession>
<proteinExistence type="predicted"/>